<dbReference type="RefSeq" id="WP_367640623.1">
    <property type="nucleotide sequence ID" value="NZ_JBFNQN010000017.1"/>
</dbReference>
<dbReference type="EMBL" id="JBFNQN010000017">
    <property type="protein sequence ID" value="MEW9267330.1"/>
    <property type="molecule type" value="Genomic_DNA"/>
</dbReference>
<keyword evidence="1" id="KW-0732">Signal</keyword>
<evidence type="ECO:0000313" key="2">
    <source>
        <dbReference type="EMBL" id="MEW9267330.1"/>
    </source>
</evidence>
<name>A0ABV3PCI7_9ACTN</name>
<accession>A0ABV3PCI7</accession>
<protein>
    <recommendedName>
        <fullName evidence="4">Secreted protein</fullName>
    </recommendedName>
</protein>
<reference evidence="2 3" key="1">
    <citation type="submission" date="2024-07" db="EMBL/GenBank/DDBJ databases">
        <authorList>
            <person name="Thanompreechachai J."/>
            <person name="Duangmal K."/>
        </authorList>
    </citation>
    <scope>NUCLEOTIDE SEQUENCE [LARGE SCALE GENOMIC DNA]</scope>
    <source>
        <strain evidence="2 3">KCTC 19886</strain>
    </source>
</reference>
<feature type="signal peptide" evidence="1">
    <location>
        <begin position="1"/>
        <end position="31"/>
    </location>
</feature>
<comment type="caution">
    <text evidence="2">The sequence shown here is derived from an EMBL/GenBank/DDBJ whole genome shotgun (WGS) entry which is preliminary data.</text>
</comment>
<sequence>MNRTPSTRWWPVATAVSALALTGCGQPAALAPPTAAAAPPTATATIAADPAAATAPASTAVAEGPGPVDALHEHLRQQALAVNAGTADPARVPGFTATLTPAARVWALPLLAANLGDRMPGPYPSGVLGQRTAGADRVELRLCLQDRGWQVDATGSPLNAPRFGTATAVVVRVDGRWLVDDLATDGGTCSAADVTVERF</sequence>
<feature type="chain" id="PRO_5046947643" description="Secreted protein" evidence="1">
    <location>
        <begin position="32"/>
        <end position="199"/>
    </location>
</feature>
<organism evidence="2 3">
    <name type="scientific">Kineococcus endophyticus</name>
    <dbReference type="NCBI Taxonomy" id="1181883"/>
    <lineage>
        <taxon>Bacteria</taxon>
        <taxon>Bacillati</taxon>
        <taxon>Actinomycetota</taxon>
        <taxon>Actinomycetes</taxon>
        <taxon>Kineosporiales</taxon>
        <taxon>Kineosporiaceae</taxon>
        <taxon>Kineococcus</taxon>
    </lineage>
</organism>
<evidence type="ECO:0000313" key="3">
    <source>
        <dbReference type="Proteomes" id="UP001555826"/>
    </source>
</evidence>
<gene>
    <name evidence="2" type="ORF">AB1207_21485</name>
</gene>
<dbReference type="PROSITE" id="PS51257">
    <property type="entry name" value="PROKAR_LIPOPROTEIN"/>
    <property type="match status" value="1"/>
</dbReference>
<evidence type="ECO:0008006" key="4">
    <source>
        <dbReference type="Google" id="ProtNLM"/>
    </source>
</evidence>
<proteinExistence type="predicted"/>
<dbReference type="Proteomes" id="UP001555826">
    <property type="component" value="Unassembled WGS sequence"/>
</dbReference>
<keyword evidence="3" id="KW-1185">Reference proteome</keyword>
<evidence type="ECO:0000256" key="1">
    <source>
        <dbReference type="SAM" id="SignalP"/>
    </source>
</evidence>